<sequence>MDHDVHFQSAISLQHSEVLEDHLDAEVLQGDPSLFCLTVDITGPFRTQGEDPGARGDRAKAAKMKYLLVAKFTIPESYVTGEFEPTGSDPLDEEVGSKDLFDEEDKVSIGGDDRDPGEAIVEGEPLDVEEESEEADTGAGVGPIPLDVEAPKATYLLFTVLVKKRRYAASGALIRLEFEAKLVDAKEHQPDENQEMPVLEDGQDPPARRLRIHGKSAPRIAAIGGNPDDVGDSSGRGHSPDLEHHEGGPKGRGHSPDYRDSSNDVEDERIVLAPRVAVRDGKLVLEHYDDDLPGDYEESSPRIAALEHNPDHEPDEDGDQEKTRDPEVYAQSVLKQGLRVDESVVGHLFELLPDQRISRKIDDYEHTGLPPKAWASGVYRHGGVLGVRNSTKDYPLATKVVNLFIQEKLGGHACWSTFSMHRNLSVKKHRDSHNARDKDSYLIPISDFKDGGLWVQLKADEEAEKEDIVILEGERGIVKSFQSEEGNKQVIPFDSRRWHATRQWSGNRLVLAVYNVRGLEKFKGLDREIVERLGFQLSQESSTVEAPKIRKLLGSEGGEVQEPQQVEVELEPREAVLHIRMTVQEWNVTSTRYGTDHFIEGMAERWEQINLEVDDLNSVIPAVIMKDIERDWVQVYNAVVNVEEVIVYAVESNEPRADGGNPPIPEMDFRGGIPRLAMMCARDVNDLMKFVEVAEGETSGEDDVRMMKASPENIYTPNIEDIVSKVSPESPLKVTHTVDPREVLPVVEAWVPAMEAELAALDKMAAIKRCKGPEAQRMRKDPNVVIVPRKLVFTVKPGLEPGKIRRKVRCVACGNFSGESAEELGDVYSAGATIDLVRESIVGYILFYVDDTLADTTVRFLGLELSMTESGNLKIAQPGYIDELLRKRQVTGFSKVSFMKEWATDEIPENVDTSPELIKLTKEAQQRCGEILWTTQRTRPDAAYAAMMMARLTTRWPERAIQIAKKILCYYNATKDAAFVVEPHQEAKLVLYTDASHSPAGTKSISGSLVLWKGVAICWRAANQSLTALSSAEAELIALSEGAQLLRSVKTTLEDMGIRPEMCELRVDATAAIAVASSGGSWRTRHLRLREHWLSELVNSDEYQLMHQPGLHQLADGLTKQLTSERVWKLMEAWSFFKGNSSEMKKVTINEWLLAGVLGAESGGSQVYTGVDSDYELWIAVILVMITTVLCWEWSKKTVGGVKKAIKLKMLSSSTGKQKLSKSEGKELLSLLNKGDRSAEQDARFEQ</sequence>
<dbReference type="PANTHER" id="PTHR11439">
    <property type="entry name" value="GAG-POL-RELATED RETROTRANSPOSON"/>
    <property type="match status" value="1"/>
</dbReference>
<feature type="region of interest" description="Disordered" evidence="1">
    <location>
        <begin position="187"/>
        <end position="266"/>
    </location>
</feature>
<dbReference type="AlphaFoldDB" id="A0A1Q9CFB1"/>
<name>A0A1Q9CFB1_SYMMI</name>
<accession>A0A1Q9CFB1</accession>
<dbReference type="EMBL" id="LSRX01001264">
    <property type="protein sequence ID" value="OLP81610.1"/>
    <property type="molecule type" value="Genomic_DNA"/>
</dbReference>
<evidence type="ECO:0000256" key="1">
    <source>
        <dbReference type="SAM" id="MobiDB-lite"/>
    </source>
</evidence>
<comment type="caution">
    <text evidence="2">The sequence shown here is derived from an EMBL/GenBank/DDBJ whole genome shotgun (WGS) entry which is preliminary data.</text>
</comment>
<gene>
    <name evidence="2" type="primary">GIP</name>
    <name evidence="2" type="ORF">AK812_SmicGene37825</name>
</gene>
<reference evidence="2 3" key="1">
    <citation type="submission" date="2016-02" db="EMBL/GenBank/DDBJ databases">
        <title>Genome analysis of coral dinoflagellate symbionts highlights evolutionary adaptations to a symbiotic lifestyle.</title>
        <authorList>
            <person name="Aranda M."/>
            <person name="Li Y."/>
            <person name="Liew Y.J."/>
            <person name="Baumgarten S."/>
            <person name="Simakov O."/>
            <person name="Wilson M."/>
            <person name="Piel J."/>
            <person name="Ashoor H."/>
            <person name="Bougouffa S."/>
            <person name="Bajic V.B."/>
            <person name="Ryu T."/>
            <person name="Ravasi T."/>
            <person name="Bayer T."/>
            <person name="Micklem G."/>
            <person name="Kim H."/>
            <person name="Bhak J."/>
            <person name="Lajeunesse T.C."/>
            <person name="Voolstra C.R."/>
        </authorList>
    </citation>
    <scope>NUCLEOTIDE SEQUENCE [LARGE SCALE GENOMIC DNA]</scope>
    <source>
        <strain evidence="2 3">CCMP2467</strain>
    </source>
</reference>
<dbReference type="OrthoDB" id="2012657at2759"/>
<keyword evidence="3" id="KW-1185">Reference proteome</keyword>
<dbReference type="CDD" id="cd09272">
    <property type="entry name" value="RNase_HI_RT_Ty1"/>
    <property type="match status" value="1"/>
</dbReference>
<proteinExistence type="predicted"/>
<dbReference type="PANTHER" id="PTHR11439:SF467">
    <property type="entry name" value="INTEGRASE CATALYTIC DOMAIN-CONTAINING PROTEIN"/>
    <property type="match status" value="1"/>
</dbReference>
<feature type="compositionally biased region" description="Acidic residues" evidence="1">
    <location>
        <begin position="124"/>
        <end position="136"/>
    </location>
</feature>
<evidence type="ECO:0000313" key="2">
    <source>
        <dbReference type="EMBL" id="OLP81610.1"/>
    </source>
</evidence>
<organism evidence="2 3">
    <name type="scientific">Symbiodinium microadriaticum</name>
    <name type="common">Dinoflagellate</name>
    <name type="synonym">Zooxanthella microadriatica</name>
    <dbReference type="NCBI Taxonomy" id="2951"/>
    <lineage>
        <taxon>Eukaryota</taxon>
        <taxon>Sar</taxon>
        <taxon>Alveolata</taxon>
        <taxon>Dinophyceae</taxon>
        <taxon>Suessiales</taxon>
        <taxon>Symbiodiniaceae</taxon>
        <taxon>Symbiodinium</taxon>
    </lineage>
</organism>
<feature type="region of interest" description="Disordered" evidence="1">
    <location>
        <begin position="81"/>
        <end position="143"/>
    </location>
</feature>
<dbReference type="Proteomes" id="UP000186817">
    <property type="component" value="Unassembled WGS sequence"/>
</dbReference>
<feature type="compositionally biased region" description="Basic and acidic residues" evidence="1">
    <location>
        <begin position="238"/>
        <end position="262"/>
    </location>
</feature>
<protein>
    <submittedName>
        <fullName evidence="2">Copia protein</fullName>
    </submittedName>
</protein>
<evidence type="ECO:0000313" key="3">
    <source>
        <dbReference type="Proteomes" id="UP000186817"/>
    </source>
</evidence>